<dbReference type="GO" id="GO:0004077">
    <property type="term" value="F:biotin--[biotin carboxyl-carrier protein] ligase activity"/>
    <property type="evidence" value="ECO:0007669"/>
    <property type="project" value="UniProtKB-EC"/>
</dbReference>
<dbReference type="Proteomes" id="UP001142317">
    <property type="component" value="Unassembled WGS sequence"/>
</dbReference>
<keyword evidence="6" id="KW-1185">Reference proteome</keyword>
<reference evidence="5" key="2">
    <citation type="submission" date="2023-01" db="EMBL/GenBank/DDBJ databases">
        <authorList>
            <person name="Sun Q."/>
            <person name="Evtushenko L."/>
        </authorList>
    </citation>
    <scope>NUCLEOTIDE SEQUENCE</scope>
    <source>
        <strain evidence="5">VKM Ac-1447</strain>
    </source>
</reference>
<dbReference type="Gene3D" id="2.30.30.100">
    <property type="match status" value="1"/>
</dbReference>
<evidence type="ECO:0000259" key="4">
    <source>
        <dbReference type="PROSITE" id="PS51733"/>
    </source>
</evidence>
<keyword evidence="2" id="KW-0092">Biotin</keyword>
<dbReference type="Pfam" id="PF02237">
    <property type="entry name" value="BPL_C"/>
    <property type="match status" value="1"/>
</dbReference>
<sequence>MTIPESGYPRAAAVTPRLHVVDHSDSTNAQLRHDVEADPQGHPHLSVLLTRDQRAGRGRLDRSWTTPPGTALAVSVVLRVDAVPVPARGWIPLVAGVAMSEAVAAQLPKSDVGLKWPNDVLVDGRKISGILAEVLPGEAGDVVLGAGVNTTMAEVDLPVSTATSFAAIGAEVDEDRLLADFLTGLRDGIAELAVDGAAPRLRERVAGACLTLGERVTVSLPDGEVLAGTARRLDEDGRLVVDTGANEVAVGAGDVVHVRRAD</sequence>
<dbReference type="EMBL" id="BSEO01000001">
    <property type="protein sequence ID" value="GLJ78428.1"/>
    <property type="molecule type" value="Genomic_DNA"/>
</dbReference>
<reference evidence="5" key="1">
    <citation type="journal article" date="2014" name="Int. J. Syst. Evol. Microbiol.">
        <title>Complete genome sequence of Corynebacterium casei LMG S-19264T (=DSM 44701T), isolated from a smear-ripened cheese.</title>
        <authorList>
            <consortium name="US DOE Joint Genome Institute (JGI-PGF)"/>
            <person name="Walter F."/>
            <person name="Albersmeier A."/>
            <person name="Kalinowski J."/>
            <person name="Ruckert C."/>
        </authorList>
    </citation>
    <scope>NUCLEOTIDE SEQUENCE</scope>
    <source>
        <strain evidence="5">VKM Ac-1447</strain>
    </source>
</reference>
<dbReference type="InterPro" id="IPR003142">
    <property type="entry name" value="BPL_C"/>
</dbReference>
<dbReference type="CDD" id="cd16442">
    <property type="entry name" value="BPL"/>
    <property type="match status" value="1"/>
</dbReference>
<proteinExistence type="predicted"/>
<dbReference type="Pfam" id="PF03099">
    <property type="entry name" value="BPL_LplA_LipB"/>
    <property type="match status" value="1"/>
</dbReference>
<dbReference type="RefSeq" id="WP_210005873.1">
    <property type="nucleotide sequence ID" value="NZ_BSEO01000001.1"/>
</dbReference>
<comment type="caution">
    <text evidence="5">The sequence shown here is derived from an EMBL/GenBank/DDBJ whole genome shotgun (WGS) entry which is preliminary data.</text>
</comment>
<evidence type="ECO:0000256" key="3">
    <source>
        <dbReference type="ARBA" id="ARBA00024227"/>
    </source>
</evidence>
<keyword evidence="1 5" id="KW-0436">Ligase</keyword>
<dbReference type="PANTHER" id="PTHR12835:SF5">
    <property type="entry name" value="BIOTIN--PROTEIN LIGASE"/>
    <property type="match status" value="1"/>
</dbReference>
<evidence type="ECO:0000256" key="1">
    <source>
        <dbReference type="ARBA" id="ARBA00022598"/>
    </source>
</evidence>
<dbReference type="SUPFAM" id="SSF55681">
    <property type="entry name" value="Class II aaRS and biotin synthetases"/>
    <property type="match status" value="1"/>
</dbReference>
<evidence type="ECO:0000313" key="5">
    <source>
        <dbReference type="EMBL" id="GLJ78428.1"/>
    </source>
</evidence>
<organism evidence="5 6">
    <name type="scientific">Microbacterium imperiale</name>
    <dbReference type="NCBI Taxonomy" id="33884"/>
    <lineage>
        <taxon>Bacteria</taxon>
        <taxon>Bacillati</taxon>
        <taxon>Actinomycetota</taxon>
        <taxon>Actinomycetes</taxon>
        <taxon>Micrococcales</taxon>
        <taxon>Microbacteriaceae</taxon>
        <taxon>Microbacterium</taxon>
    </lineage>
</organism>
<accession>A0A9W6HEQ3</accession>
<dbReference type="NCBIfam" id="TIGR00121">
    <property type="entry name" value="birA_ligase"/>
    <property type="match status" value="1"/>
</dbReference>
<dbReference type="GO" id="GO:0005737">
    <property type="term" value="C:cytoplasm"/>
    <property type="evidence" value="ECO:0007669"/>
    <property type="project" value="TreeGrafter"/>
</dbReference>
<dbReference type="InterPro" id="IPR004143">
    <property type="entry name" value="BPL_LPL_catalytic"/>
</dbReference>
<dbReference type="PANTHER" id="PTHR12835">
    <property type="entry name" value="BIOTIN PROTEIN LIGASE"/>
    <property type="match status" value="1"/>
</dbReference>
<dbReference type="EC" id="6.3.4.15" evidence="3"/>
<gene>
    <name evidence="5" type="ORF">GCM10017586_01100</name>
</gene>
<dbReference type="AlphaFoldDB" id="A0A9W6HEQ3"/>
<evidence type="ECO:0000313" key="6">
    <source>
        <dbReference type="Proteomes" id="UP001142317"/>
    </source>
</evidence>
<evidence type="ECO:0000256" key="2">
    <source>
        <dbReference type="ARBA" id="ARBA00023267"/>
    </source>
</evidence>
<name>A0A9W6HEQ3_9MICO</name>
<dbReference type="InterPro" id="IPR045864">
    <property type="entry name" value="aa-tRNA-synth_II/BPL/LPL"/>
</dbReference>
<dbReference type="InterPro" id="IPR004408">
    <property type="entry name" value="Biotin_CoA_COase_ligase"/>
</dbReference>
<feature type="domain" description="BPL/LPL catalytic" evidence="4">
    <location>
        <begin position="12"/>
        <end position="193"/>
    </location>
</feature>
<protein>
    <recommendedName>
        <fullName evidence="3">biotin--[biotin carboxyl-carrier protein] ligase</fullName>
        <ecNumber evidence="3">6.3.4.15</ecNumber>
    </recommendedName>
</protein>
<dbReference type="PROSITE" id="PS51733">
    <property type="entry name" value="BPL_LPL_CATALYTIC"/>
    <property type="match status" value="1"/>
</dbReference>
<dbReference type="Gene3D" id="3.30.930.10">
    <property type="entry name" value="Bira Bifunctional Protein, Domain 2"/>
    <property type="match status" value="1"/>
</dbReference>